<reference evidence="4" key="2">
    <citation type="submission" date="2012-11" db="EMBL/GenBank/DDBJ databases">
        <authorList>
            <person name="Kuo A."/>
            <person name="Curtis B.A."/>
            <person name="Tanifuji G."/>
            <person name="Burki F."/>
            <person name="Gruber A."/>
            <person name="Irimia M."/>
            <person name="Maruyama S."/>
            <person name="Arias M.C."/>
            <person name="Ball S.G."/>
            <person name="Gile G.H."/>
            <person name="Hirakawa Y."/>
            <person name="Hopkins J.F."/>
            <person name="Rensing S.A."/>
            <person name="Schmutz J."/>
            <person name="Symeonidi A."/>
            <person name="Elias M."/>
            <person name="Eveleigh R.J."/>
            <person name="Herman E.K."/>
            <person name="Klute M.J."/>
            <person name="Nakayama T."/>
            <person name="Obornik M."/>
            <person name="Reyes-Prieto A."/>
            <person name="Armbrust E.V."/>
            <person name="Aves S.J."/>
            <person name="Beiko R.G."/>
            <person name="Coutinho P."/>
            <person name="Dacks J.B."/>
            <person name="Durnford D.G."/>
            <person name="Fast N.M."/>
            <person name="Green B.R."/>
            <person name="Grisdale C."/>
            <person name="Hempe F."/>
            <person name="Henrissat B."/>
            <person name="Hoppner M.P."/>
            <person name="Ishida K.-I."/>
            <person name="Kim E."/>
            <person name="Koreny L."/>
            <person name="Kroth P.G."/>
            <person name="Liu Y."/>
            <person name="Malik S.-B."/>
            <person name="Maier U.G."/>
            <person name="McRose D."/>
            <person name="Mock T."/>
            <person name="Neilson J.A."/>
            <person name="Onodera N.T."/>
            <person name="Poole A.M."/>
            <person name="Pritham E.J."/>
            <person name="Richards T.A."/>
            <person name="Rocap G."/>
            <person name="Roy S.W."/>
            <person name="Sarai C."/>
            <person name="Schaack S."/>
            <person name="Shirato S."/>
            <person name="Slamovits C.H."/>
            <person name="Spencer D.F."/>
            <person name="Suzuki S."/>
            <person name="Worden A.Z."/>
            <person name="Zauner S."/>
            <person name="Barry K."/>
            <person name="Bell C."/>
            <person name="Bharti A.K."/>
            <person name="Crow J.A."/>
            <person name="Grimwood J."/>
            <person name="Kramer R."/>
            <person name="Lindquist E."/>
            <person name="Lucas S."/>
            <person name="Salamov A."/>
            <person name="McFadden G.I."/>
            <person name="Lane C.E."/>
            <person name="Keeling P.J."/>
            <person name="Gray M.W."/>
            <person name="Grigoriev I.V."/>
            <person name="Archibald J.M."/>
        </authorList>
    </citation>
    <scope>NUCLEOTIDE SEQUENCE</scope>
    <source>
        <strain evidence="4">CCMP2712</strain>
    </source>
</reference>
<reference evidence="3" key="3">
    <citation type="submission" date="2015-06" db="UniProtKB">
        <authorList>
            <consortium name="EnsemblProtists"/>
        </authorList>
    </citation>
    <scope>IDENTIFICATION</scope>
</reference>
<dbReference type="EnsemblProtists" id="EKX53581">
    <property type="protein sequence ID" value="EKX53581"/>
    <property type="gene ID" value="GUITHDRAFT_64023"/>
</dbReference>
<proteinExistence type="predicted"/>
<evidence type="ECO:0000313" key="3">
    <source>
        <dbReference type="EnsemblProtists" id="EKX53581"/>
    </source>
</evidence>
<gene>
    <name evidence="2" type="ORF">GUITHDRAFT_64023</name>
</gene>
<protein>
    <recommendedName>
        <fullName evidence="1">GSCFA domain-containing protein</fullName>
    </recommendedName>
</protein>
<dbReference type="GeneID" id="17310570"/>
<dbReference type="PaxDb" id="55529-EKX53581"/>
<dbReference type="InterPro" id="IPR014982">
    <property type="entry name" value="GSCFA"/>
</dbReference>
<dbReference type="AlphaFoldDB" id="L1JYC4"/>
<dbReference type="OrthoDB" id="187912at2759"/>
<dbReference type="Proteomes" id="UP000011087">
    <property type="component" value="Unassembled WGS sequence"/>
</dbReference>
<evidence type="ECO:0000313" key="2">
    <source>
        <dbReference type="EMBL" id="EKX53581.1"/>
    </source>
</evidence>
<dbReference type="EMBL" id="JH992969">
    <property type="protein sequence ID" value="EKX53581.1"/>
    <property type="molecule type" value="Genomic_DNA"/>
</dbReference>
<evidence type="ECO:0000313" key="4">
    <source>
        <dbReference type="Proteomes" id="UP000011087"/>
    </source>
</evidence>
<dbReference type="OMA" id="IMMDELR"/>
<dbReference type="KEGG" id="gtt:GUITHDRAFT_64023"/>
<name>L1JYC4_GUITC</name>
<dbReference type="RefSeq" id="XP_005840561.1">
    <property type="nucleotide sequence ID" value="XM_005840504.1"/>
</dbReference>
<evidence type="ECO:0000259" key="1">
    <source>
        <dbReference type="Pfam" id="PF08885"/>
    </source>
</evidence>
<dbReference type="SUPFAM" id="SSF52266">
    <property type="entry name" value="SGNH hydrolase"/>
    <property type="match status" value="1"/>
</dbReference>
<dbReference type="Pfam" id="PF08885">
    <property type="entry name" value="GSCFA"/>
    <property type="match status" value="1"/>
</dbReference>
<feature type="non-terminal residue" evidence="2">
    <location>
        <position position="1"/>
    </location>
</feature>
<dbReference type="eggNOG" id="ENOG502SMRS">
    <property type="taxonomic scope" value="Eukaryota"/>
</dbReference>
<keyword evidence="4" id="KW-1185">Reference proteome</keyword>
<dbReference type="HOGENOM" id="CLU_075057_0_0_1"/>
<accession>L1JYC4</accession>
<sequence>VKSRTEIHVKEFPVKVKPDDSIVLMGSCFSGKLLSKFQLAKFQVCVNPFGTTYNPLSLAWQLERLGQERSFDEQDVRSHGRKCFSFQHHTKFTSTSTQETLQLMNKEFMLARQSLLSADFLFLTLGSAWAFTLRETGEVVSNCHKLPQLLFSRKIVSASEASEALKDSLTTWMSLNPKLRIIITVSPVRHWKDGAVENSRSKANLIVTAHELMAQLPNKVFYFPSYEIVMDDLRDYRYYQDDLLHPTNFAIDYIWNKLVDSLFTKSSSTLLRRLDAIHRAVQHRPFDEVDPAYQVFARKQLSEMESLEKEFPHVRVCFFPLEVFSSEGPCRQQMSFKSEKEIFLSRLI</sequence>
<feature type="domain" description="GSCFA" evidence="1">
    <location>
        <begin position="22"/>
        <end position="257"/>
    </location>
</feature>
<organism evidence="2">
    <name type="scientific">Guillardia theta (strain CCMP2712)</name>
    <name type="common">Cryptophyte</name>
    <dbReference type="NCBI Taxonomy" id="905079"/>
    <lineage>
        <taxon>Eukaryota</taxon>
        <taxon>Cryptophyceae</taxon>
        <taxon>Pyrenomonadales</taxon>
        <taxon>Geminigeraceae</taxon>
        <taxon>Guillardia</taxon>
    </lineage>
</organism>
<reference evidence="2 4" key="1">
    <citation type="journal article" date="2012" name="Nature">
        <title>Algal genomes reveal evolutionary mosaicism and the fate of nucleomorphs.</title>
        <authorList>
            <consortium name="DOE Joint Genome Institute"/>
            <person name="Curtis B.A."/>
            <person name="Tanifuji G."/>
            <person name="Burki F."/>
            <person name="Gruber A."/>
            <person name="Irimia M."/>
            <person name="Maruyama S."/>
            <person name="Arias M.C."/>
            <person name="Ball S.G."/>
            <person name="Gile G.H."/>
            <person name="Hirakawa Y."/>
            <person name="Hopkins J.F."/>
            <person name="Kuo A."/>
            <person name="Rensing S.A."/>
            <person name="Schmutz J."/>
            <person name="Symeonidi A."/>
            <person name="Elias M."/>
            <person name="Eveleigh R.J."/>
            <person name="Herman E.K."/>
            <person name="Klute M.J."/>
            <person name="Nakayama T."/>
            <person name="Obornik M."/>
            <person name="Reyes-Prieto A."/>
            <person name="Armbrust E.V."/>
            <person name="Aves S.J."/>
            <person name="Beiko R.G."/>
            <person name="Coutinho P."/>
            <person name="Dacks J.B."/>
            <person name="Durnford D.G."/>
            <person name="Fast N.M."/>
            <person name="Green B.R."/>
            <person name="Grisdale C.J."/>
            <person name="Hempel F."/>
            <person name="Henrissat B."/>
            <person name="Hoppner M.P."/>
            <person name="Ishida K."/>
            <person name="Kim E."/>
            <person name="Koreny L."/>
            <person name="Kroth P.G."/>
            <person name="Liu Y."/>
            <person name="Malik S.B."/>
            <person name="Maier U.G."/>
            <person name="McRose D."/>
            <person name="Mock T."/>
            <person name="Neilson J.A."/>
            <person name="Onodera N.T."/>
            <person name="Poole A.M."/>
            <person name="Pritham E.J."/>
            <person name="Richards T.A."/>
            <person name="Rocap G."/>
            <person name="Roy S.W."/>
            <person name="Sarai C."/>
            <person name="Schaack S."/>
            <person name="Shirato S."/>
            <person name="Slamovits C.H."/>
            <person name="Spencer D.F."/>
            <person name="Suzuki S."/>
            <person name="Worden A.Z."/>
            <person name="Zauner S."/>
            <person name="Barry K."/>
            <person name="Bell C."/>
            <person name="Bharti A.K."/>
            <person name="Crow J.A."/>
            <person name="Grimwood J."/>
            <person name="Kramer R."/>
            <person name="Lindquist E."/>
            <person name="Lucas S."/>
            <person name="Salamov A."/>
            <person name="McFadden G.I."/>
            <person name="Lane C.E."/>
            <person name="Keeling P.J."/>
            <person name="Gray M.W."/>
            <person name="Grigoriev I.V."/>
            <person name="Archibald J.M."/>
        </authorList>
    </citation>
    <scope>NUCLEOTIDE SEQUENCE</scope>
    <source>
        <strain evidence="2 4">CCMP2712</strain>
    </source>
</reference>